<keyword evidence="1" id="KW-0862">Zinc</keyword>
<reference evidence="3 4" key="1">
    <citation type="submission" date="2020-06" db="EMBL/GenBank/DDBJ databases">
        <authorList>
            <person name="Li R."/>
            <person name="Bekaert M."/>
        </authorList>
    </citation>
    <scope>NUCLEOTIDE SEQUENCE [LARGE SCALE GENOMIC DNA]</scope>
    <source>
        <strain evidence="4">wild</strain>
    </source>
</reference>
<name>A0A6J8A5C2_MYTCO</name>
<dbReference type="InterPro" id="IPR000315">
    <property type="entry name" value="Znf_B-box"/>
</dbReference>
<evidence type="ECO:0000313" key="4">
    <source>
        <dbReference type="Proteomes" id="UP000507470"/>
    </source>
</evidence>
<evidence type="ECO:0000259" key="2">
    <source>
        <dbReference type="PROSITE" id="PS50119"/>
    </source>
</evidence>
<sequence length="211" mass="23693">MSERRFCTGCLRDDENNEADAWCSDCLDEVCKACAKEHTRFNPQHKIIPLHQASNPSSSILKISTDCGIHTDQRTVLNCTQHDKISCDLCLSDTHRNFVIIDKDCFASEKRLLLSSSNATDIYVCGYDGNDVHRIKSEHNPYSVAIIDNKSVIVALMYEWLQFLDLTTLTLGKCFKPGGDGCHAVTWSNGQIWRCDTSRSRGIDVDDKGNV</sequence>
<dbReference type="EMBL" id="CACVKT020000588">
    <property type="protein sequence ID" value="CAC5361337.1"/>
    <property type="molecule type" value="Genomic_DNA"/>
</dbReference>
<keyword evidence="1" id="KW-0863">Zinc-finger</keyword>
<dbReference type="Gene3D" id="3.30.160.60">
    <property type="entry name" value="Classic Zinc Finger"/>
    <property type="match status" value="1"/>
</dbReference>
<dbReference type="Proteomes" id="UP000507470">
    <property type="component" value="Unassembled WGS sequence"/>
</dbReference>
<evidence type="ECO:0000256" key="1">
    <source>
        <dbReference type="PROSITE-ProRule" id="PRU00024"/>
    </source>
</evidence>
<feature type="domain" description="B box-type" evidence="2">
    <location>
        <begin position="2"/>
        <end position="50"/>
    </location>
</feature>
<evidence type="ECO:0000313" key="3">
    <source>
        <dbReference type="EMBL" id="CAC5361337.1"/>
    </source>
</evidence>
<keyword evidence="4" id="KW-1185">Reference proteome</keyword>
<gene>
    <name evidence="3" type="ORF">MCOR_3514</name>
</gene>
<protein>
    <recommendedName>
        <fullName evidence="2">B box-type domain-containing protein</fullName>
    </recommendedName>
</protein>
<keyword evidence="1" id="KW-0479">Metal-binding</keyword>
<dbReference type="GO" id="GO:0008270">
    <property type="term" value="F:zinc ion binding"/>
    <property type="evidence" value="ECO:0007669"/>
    <property type="project" value="UniProtKB-KW"/>
</dbReference>
<dbReference type="PROSITE" id="PS50119">
    <property type="entry name" value="ZF_BBOX"/>
    <property type="match status" value="1"/>
</dbReference>
<organism evidence="3 4">
    <name type="scientific">Mytilus coruscus</name>
    <name type="common">Sea mussel</name>
    <dbReference type="NCBI Taxonomy" id="42192"/>
    <lineage>
        <taxon>Eukaryota</taxon>
        <taxon>Metazoa</taxon>
        <taxon>Spiralia</taxon>
        <taxon>Lophotrochozoa</taxon>
        <taxon>Mollusca</taxon>
        <taxon>Bivalvia</taxon>
        <taxon>Autobranchia</taxon>
        <taxon>Pteriomorphia</taxon>
        <taxon>Mytilida</taxon>
        <taxon>Mytiloidea</taxon>
        <taxon>Mytilidae</taxon>
        <taxon>Mytilinae</taxon>
        <taxon>Mytilus</taxon>
    </lineage>
</organism>
<dbReference type="AlphaFoldDB" id="A0A6J8A5C2"/>
<accession>A0A6J8A5C2</accession>
<proteinExistence type="predicted"/>
<dbReference type="SUPFAM" id="SSF101898">
    <property type="entry name" value="NHL repeat"/>
    <property type="match status" value="1"/>
</dbReference>